<dbReference type="SUPFAM" id="SSF51011">
    <property type="entry name" value="Glycosyl hydrolase domain"/>
    <property type="match status" value="1"/>
</dbReference>
<dbReference type="STRING" id="1754190.A0A1Y1Z2B9"/>
<comment type="caution">
    <text evidence="10">The sequence shown here is derived from an EMBL/GenBank/DDBJ whole genome shotgun (WGS) entry which is preliminary data.</text>
</comment>
<feature type="domain" description="Glycoside hydrolase family 31 N-terminal" evidence="8">
    <location>
        <begin position="105"/>
        <end position="192"/>
    </location>
</feature>
<dbReference type="InterPro" id="IPR048395">
    <property type="entry name" value="Glyco_hydro_31_C"/>
</dbReference>
<proteinExistence type="inferred from homology"/>
<evidence type="ECO:0000256" key="4">
    <source>
        <dbReference type="ARBA" id="ARBA00023295"/>
    </source>
</evidence>
<dbReference type="Proteomes" id="UP000193920">
    <property type="component" value="Unassembled WGS sequence"/>
</dbReference>
<dbReference type="GO" id="GO:0030246">
    <property type="term" value="F:carbohydrate binding"/>
    <property type="evidence" value="ECO:0007669"/>
    <property type="project" value="InterPro"/>
</dbReference>
<dbReference type="AlphaFoldDB" id="A0A1Y1Z2B9"/>
<evidence type="ECO:0000313" key="10">
    <source>
        <dbReference type="EMBL" id="ORY04254.1"/>
    </source>
</evidence>
<evidence type="ECO:0000259" key="9">
    <source>
        <dbReference type="Pfam" id="PF21365"/>
    </source>
</evidence>
<dbReference type="PANTHER" id="PTHR22762:SF133">
    <property type="entry name" value="P-TYPE DOMAIN-CONTAINING PROTEIN"/>
    <property type="match status" value="1"/>
</dbReference>
<keyword evidence="11" id="KW-1185">Reference proteome</keyword>
<dbReference type="CDD" id="cd06602">
    <property type="entry name" value="GH31_MGAM_SI_GAA"/>
    <property type="match status" value="1"/>
</dbReference>
<evidence type="ECO:0000256" key="2">
    <source>
        <dbReference type="ARBA" id="ARBA00022801"/>
    </source>
</evidence>
<dbReference type="OrthoDB" id="5839090at2759"/>
<evidence type="ECO:0000256" key="6">
    <source>
        <dbReference type="RuleBase" id="RU361185"/>
    </source>
</evidence>
<keyword evidence="4 6" id="KW-0326">Glycosidase</keyword>
<dbReference type="InterPro" id="IPR030458">
    <property type="entry name" value="Glyco_hydro_31_AS"/>
</dbReference>
<dbReference type="SUPFAM" id="SSF51445">
    <property type="entry name" value="(Trans)glycosidases"/>
    <property type="match status" value="1"/>
</dbReference>
<protein>
    <recommendedName>
        <fullName evidence="5">Maltase</fullName>
    </recommendedName>
</protein>
<feature type="domain" description="Glycosyl hydrolase family 31 C-terminal" evidence="9">
    <location>
        <begin position="679"/>
        <end position="769"/>
    </location>
</feature>
<dbReference type="EMBL" id="MCOG01000466">
    <property type="protein sequence ID" value="ORY04254.1"/>
    <property type="molecule type" value="Genomic_DNA"/>
</dbReference>
<evidence type="ECO:0000259" key="8">
    <source>
        <dbReference type="Pfam" id="PF13802"/>
    </source>
</evidence>
<dbReference type="PANTHER" id="PTHR22762">
    <property type="entry name" value="ALPHA-GLUCOSIDASE"/>
    <property type="match status" value="1"/>
</dbReference>
<organism evidence="10 11">
    <name type="scientific">Neocallimastix californiae</name>
    <dbReference type="NCBI Taxonomy" id="1754190"/>
    <lineage>
        <taxon>Eukaryota</taxon>
        <taxon>Fungi</taxon>
        <taxon>Fungi incertae sedis</taxon>
        <taxon>Chytridiomycota</taxon>
        <taxon>Chytridiomycota incertae sedis</taxon>
        <taxon>Neocallimastigomycetes</taxon>
        <taxon>Neocallimastigales</taxon>
        <taxon>Neocallimastigaceae</taxon>
        <taxon>Neocallimastix</taxon>
    </lineage>
</organism>
<sequence length="901" mass="104196">MIGYAFKSLKKTSTSYKGELKLISPVTPSYGEDLVLLNFEISNINENCLKINIGIPNAKPGQIVPDCVFQRPITKPVKHNDSNFDVYIDTMNRNFFVTRKGEENNPLFGFSFASLVFKEQYVEVNVRVPEKANIYGFGEVVDTFRRNPDNSTTTIFSRDCPCNPKENLYGAHPYYMEVRNNKAHGVLLLNSHGLDVKLSPENLSYCILGGNLEFYVFSGPTPLDVCRQYISFIGKPILPPYWSLGFHQCRFGYENLEALKQVVNNYNENDLPLDCLWADIDHMRDFKNFTFDEKRYPQHEMTKFANKLHEDNKKFVAILDPCISVDNEYEPYVSGTKNDIWIKIKAKKEVDKEESTDEVDFMDEEDENSNQAFFYNRDEIIEIPFIGQVWPGKAVFPDFFNPKTQKWWTNTIKTWLNKVPFDGIWIDMNEIANFTNGFRFKNIDTFDWSDRKTGLNRILSKYYRKIYELISLHNNDDDYKGPLPINSSEGCPYDNPPYKINNGLNHLPLNNKTISMSALHYNNIKEYDVHNVFGHMESIATYNALTEIRKDKRPFILSRSTFVGTGAYAAHWLGDNISSWESMKQSIAGMLNFQIFGIPMVGADICGFNDPADEKLCCRWMQLGSFYPFARNHNGIRFKSQEPYTSKLLCEVSRKALKMRYELIPYWYTLFFYANNNAEPVIRSLWMEFPEDNDTLDIETQFFVGPAIMVTPVLRPNETTVKAYVPENCELYNWKTGKKLNDLDTSGNYYILNAPMDTIPVHIRAGYIVPTQEAALTTTESRTKPYTLTIALNSEGCAYGSIYLDDGISSDVGDEYSLVEFKFENYTLTCMPKWSGYNPMTHIQRIRIFGISFENYFPELFFDHHTISPPIISYDSDENIALFNNINLSINKPWSFNLKKF</sequence>
<keyword evidence="3" id="KW-0325">Glycoprotein</keyword>
<dbReference type="SUPFAM" id="SSF74650">
    <property type="entry name" value="Galactose mutarotase-like"/>
    <property type="match status" value="1"/>
</dbReference>
<dbReference type="PROSITE" id="PS00129">
    <property type="entry name" value="GLYCOSYL_HYDROL_F31_1"/>
    <property type="match status" value="1"/>
</dbReference>
<dbReference type="InterPro" id="IPR011013">
    <property type="entry name" value="Gal_mutarotase_sf_dom"/>
</dbReference>
<dbReference type="Gene3D" id="3.20.20.80">
    <property type="entry name" value="Glycosidases"/>
    <property type="match status" value="1"/>
</dbReference>
<dbReference type="GO" id="GO:0005975">
    <property type="term" value="P:carbohydrate metabolic process"/>
    <property type="evidence" value="ECO:0007669"/>
    <property type="project" value="InterPro"/>
</dbReference>
<dbReference type="CDD" id="cd14752">
    <property type="entry name" value="GH31_N"/>
    <property type="match status" value="1"/>
</dbReference>
<feature type="domain" description="Glycoside hydrolase family 31 TIM barrel" evidence="7">
    <location>
        <begin position="236"/>
        <end position="670"/>
    </location>
</feature>
<evidence type="ECO:0000256" key="5">
    <source>
        <dbReference type="ARBA" id="ARBA00041343"/>
    </source>
</evidence>
<gene>
    <name evidence="10" type="ORF">LY90DRAFT_393123</name>
</gene>
<evidence type="ECO:0000256" key="3">
    <source>
        <dbReference type="ARBA" id="ARBA00023180"/>
    </source>
</evidence>
<keyword evidence="2 6" id="KW-0378">Hydrolase</keyword>
<accession>A0A1Y1Z2B9</accession>
<dbReference type="Pfam" id="PF21365">
    <property type="entry name" value="Glyco_hydro_31_3rd"/>
    <property type="match status" value="1"/>
</dbReference>
<evidence type="ECO:0000256" key="1">
    <source>
        <dbReference type="ARBA" id="ARBA00007806"/>
    </source>
</evidence>
<dbReference type="InterPro" id="IPR025887">
    <property type="entry name" value="Glyco_hydro_31_N_dom"/>
</dbReference>
<dbReference type="InterPro" id="IPR013780">
    <property type="entry name" value="Glyco_hydro_b"/>
</dbReference>
<name>A0A1Y1Z2B9_9FUNG</name>
<dbReference type="GO" id="GO:0004553">
    <property type="term" value="F:hydrolase activity, hydrolyzing O-glycosyl compounds"/>
    <property type="evidence" value="ECO:0007669"/>
    <property type="project" value="InterPro"/>
</dbReference>
<dbReference type="InterPro" id="IPR000322">
    <property type="entry name" value="Glyco_hydro_31_TIM"/>
</dbReference>
<evidence type="ECO:0000259" key="7">
    <source>
        <dbReference type="Pfam" id="PF01055"/>
    </source>
</evidence>
<dbReference type="InterPro" id="IPR017853">
    <property type="entry name" value="GH"/>
</dbReference>
<dbReference type="Gene3D" id="2.60.40.1180">
    <property type="entry name" value="Golgi alpha-mannosidase II"/>
    <property type="match status" value="2"/>
</dbReference>
<dbReference type="Gene3D" id="2.60.40.1760">
    <property type="entry name" value="glycosyl hydrolase (family 31)"/>
    <property type="match status" value="1"/>
</dbReference>
<evidence type="ECO:0000313" key="11">
    <source>
        <dbReference type="Proteomes" id="UP000193920"/>
    </source>
</evidence>
<dbReference type="Pfam" id="PF01055">
    <property type="entry name" value="Glyco_hydro_31_2nd"/>
    <property type="match status" value="1"/>
</dbReference>
<comment type="similarity">
    <text evidence="1 6">Belongs to the glycosyl hydrolase 31 family.</text>
</comment>
<reference evidence="10 11" key="1">
    <citation type="submission" date="2016-08" db="EMBL/GenBank/DDBJ databases">
        <title>A Parts List for Fungal Cellulosomes Revealed by Comparative Genomics.</title>
        <authorList>
            <consortium name="DOE Joint Genome Institute"/>
            <person name="Haitjema C.H."/>
            <person name="Gilmore S.P."/>
            <person name="Henske J.K."/>
            <person name="Solomon K.V."/>
            <person name="De Groot R."/>
            <person name="Kuo A."/>
            <person name="Mondo S.J."/>
            <person name="Salamov A.A."/>
            <person name="Labutti K."/>
            <person name="Zhao Z."/>
            <person name="Chiniquy J."/>
            <person name="Barry K."/>
            <person name="Brewer H.M."/>
            <person name="Purvine S.O."/>
            <person name="Wright A.T."/>
            <person name="Boxma B."/>
            <person name="Van Alen T."/>
            <person name="Hackstein J.H."/>
            <person name="Baker S.E."/>
            <person name="Grigoriev I.V."/>
            <person name="O'Malley M.A."/>
        </authorList>
    </citation>
    <scope>NUCLEOTIDE SEQUENCE [LARGE SCALE GENOMIC DNA]</scope>
    <source>
        <strain evidence="10 11">G1</strain>
    </source>
</reference>
<dbReference type="Pfam" id="PF13802">
    <property type="entry name" value="Gal_mutarotas_2"/>
    <property type="match status" value="1"/>
</dbReference>